<dbReference type="SUPFAM" id="SSF143968">
    <property type="entry name" value="UbiD C-terminal domain-like"/>
    <property type="match status" value="2"/>
</dbReference>
<proteinExistence type="inferred from homology"/>
<evidence type="ECO:0000256" key="7">
    <source>
        <dbReference type="ARBA" id="ARBA00018597"/>
    </source>
</evidence>
<dbReference type="Gene3D" id="1.20.5.570">
    <property type="entry name" value="Single helix bin"/>
    <property type="match status" value="1"/>
</dbReference>
<evidence type="ECO:0000259" key="11">
    <source>
        <dbReference type="Pfam" id="PF20695"/>
    </source>
</evidence>
<comment type="caution">
    <text evidence="13">The sequence shown here is derived from an EMBL/GenBank/DDBJ whole genome shotgun (WGS) entry which is preliminary data.</text>
</comment>
<dbReference type="InterPro" id="IPR049381">
    <property type="entry name" value="UbiD-like_C"/>
</dbReference>
<dbReference type="InterPro" id="IPR048304">
    <property type="entry name" value="UbiD_Rift_dom"/>
</dbReference>
<comment type="subcellular location">
    <subcellularLocation>
        <location evidence="3">Cell membrane</location>
        <topology evidence="3">Peripheral membrane protein</topology>
    </subcellularLocation>
</comment>
<dbReference type="Gene3D" id="3.40.1670.10">
    <property type="entry name" value="UbiD C-terminal domain-like"/>
    <property type="match status" value="2"/>
</dbReference>
<dbReference type="EMBL" id="JAJNNZ010000027">
    <property type="protein sequence ID" value="MCJ2378910.1"/>
    <property type="molecule type" value="Genomic_DNA"/>
</dbReference>
<comment type="similarity">
    <text evidence="5">Belongs to the UbiD family.</text>
</comment>
<dbReference type="GO" id="GO:0005886">
    <property type="term" value="C:plasma membrane"/>
    <property type="evidence" value="ECO:0007669"/>
    <property type="project" value="UniProtKB-SubCell"/>
</dbReference>
<evidence type="ECO:0000256" key="3">
    <source>
        <dbReference type="ARBA" id="ARBA00004202"/>
    </source>
</evidence>
<dbReference type="NCBIfam" id="NF008175">
    <property type="entry name" value="PRK10922.1"/>
    <property type="match status" value="1"/>
</dbReference>
<comment type="pathway">
    <text evidence="4">Cofactor biosynthesis; ubiquinone biosynthesis.</text>
</comment>
<evidence type="ECO:0000259" key="12">
    <source>
        <dbReference type="Pfam" id="PF20696"/>
    </source>
</evidence>
<evidence type="ECO:0000313" key="13">
    <source>
        <dbReference type="EMBL" id="MCJ2378910.1"/>
    </source>
</evidence>
<dbReference type="NCBIfam" id="TIGR00148">
    <property type="entry name" value="UbiD family decarboxylase"/>
    <property type="match status" value="1"/>
</dbReference>
<dbReference type="Proteomes" id="UP001139488">
    <property type="component" value="Unassembled WGS sequence"/>
</dbReference>
<dbReference type="GO" id="GO:0006744">
    <property type="term" value="P:ubiquinone biosynthetic process"/>
    <property type="evidence" value="ECO:0007669"/>
    <property type="project" value="UniProtKB-KW"/>
</dbReference>
<name>A0A9X2AXZ3_9VIBR</name>
<dbReference type="PANTHER" id="PTHR30108">
    <property type="entry name" value="3-OCTAPRENYL-4-HYDROXYBENZOATE CARBOXY-LYASE-RELATED"/>
    <property type="match status" value="1"/>
</dbReference>
<dbReference type="Pfam" id="PF20695">
    <property type="entry name" value="UbiD_N"/>
    <property type="match status" value="1"/>
</dbReference>
<keyword evidence="13" id="KW-0456">Lyase</keyword>
<dbReference type="FunFam" id="3.40.1670.10:FF:000001">
    <property type="entry name" value="3-octaprenyl-4-hydroxybenzoate carboxy-lyase"/>
    <property type="match status" value="1"/>
</dbReference>
<dbReference type="GO" id="GO:0008694">
    <property type="term" value="F:4-hydroxy-3-polyprenylbenzoate decarboxylase activity"/>
    <property type="evidence" value="ECO:0007669"/>
    <property type="project" value="TreeGrafter"/>
</dbReference>
<evidence type="ECO:0000256" key="8">
    <source>
        <dbReference type="ARBA" id="ARBA00022688"/>
    </source>
</evidence>
<dbReference type="InterPro" id="IPR002830">
    <property type="entry name" value="UbiD"/>
</dbReference>
<evidence type="ECO:0000256" key="4">
    <source>
        <dbReference type="ARBA" id="ARBA00004749"/>
    </source>
</evidence>
<evidence type="ECO:0000256" key="9">
    <source>
        <dbReference type="ARBA" id="ARBA00030393"/>
    </source>
</evidence>
<dbReference type="InterPro" id="IPR049383">
    <property type="entry name" value="UbiD-like_N"/>
</dbReference>
<evidence type="ECO:0000256" key="2">
    <source>
        <dbReference type="ARBA" id="ARBA00002811"/>
    </source>
</evidence>
<feature type="domain" description="3-octaprenyl-4-hydroxybenzoate carboxy-lyase-like C-terminal" evidence="12">
    <location>
        <begin position="328"/>
        <end position="452"/>
    </location>
</feature>
<dbReference type="SUPFAM" id="SSF50475">
    <property type="entry name" value="FMN-binding split barrel"/>
    <property type="match status" value="1"/>
</dbReference>
<gene>
    <name evidence="13" type="primary">ubiD</name>
    <name evidence="13" type="ORF">LNL84_19095</name>
</gene>
<reference evidence="13" key="1">
    <citation type="submission" date="2021-11" db="EMBL/GenBank/DDBJ databases">
        <title>Vibrio ZSDE26 sp. nov. and Vibrio ZSDZ34 sp. nov., isolated from coastal seawater in Qingdao.</title>
        <authorList>
            <person name="Zhang P."/>
        </authorList>
    </citation>
    <scope>NUCLEOTIDE SEQUENCE</scope>
    <source>
        <strain evidence="13">ZSDZ34</strain>
    </source>
</reference>
<feature type="domain" description="3-octaprenyl-4-hydroxybenzoate carboxy-lyase-like Rift-related" evidence="10">
    <location>
        <begin position="123"/>
        <end position="322"/>
    </location>
</feature>
<evidence type="ECO:0000256" key="6">
    <source>
        <dbReference type="ARBA" id="ARBA00011643"/>
    </source>
</evidence>
<comment type="function">
    <text evidence="2">Catalyzes the decarboxylation of 3-octaprenyl-4-hydroxy benzoate to 2-octaprenylphenol.</text>
</comment>
<feature type="domain" description="3-octaprenyl-4-hydroxybenzoate carboxy-lyase-like N-terminal" evidence="11">
    <location>
        <begin position="10"/>
        <end position="89"/>
    </location>
</feature>
<comment type="subunit">
    <text evidence="6">Homohexamer.</text>
</comment>
<keyword evidence="8" id="KW-0831">Ubiquinone biosynthesis</keyword>
<dbReference type="GO" id="GO:0005829">
    <property type="term" value="C:cytosol"/>
    <property type="evidence" value="ECO:0007669"/>
    <property type="project" value="TreeGrafter"/>
</dbReference>
<dbReference type="PANTHER" id="PTHR30108:SF17">
    <property type="entry name" value="FERULIC ACID DECARBOXYLASE 1"/>
    <property type="match status" value="1"/>
</dbReference>
<dbReference type="Pfam" id="PF20696">
    <property type="entry name" value="UbiD_C"/>
    <property type="match status" value="2"/>
</dbReference>
<feature type="domain" description="3-octaprenyl-4-hydroxybenzoate carboxy-lyase-like C-terminal" evidence="12">
    <location>
        <begin position="481"/>
        <end position="572"/>
    </location>
</feature>
<evidence type="ECO:0000256" key="5">
    <source>
        <dbReference type="ARBA" id="ARBA00010021"/>
    </source>
</evidence>
<keyword evidence="14" id="KW-1185">Reference proteome</keyword>
<evidence type="ECO:0000313" key="14">
    <source>
        <dbReference type="Proteomes" id="UP001139488"/>
    </source>
</evidence>
<accession>A0A9X2AXZ3</accession>
<comment type="cofactor">
    <cofactor evidence="1">
        <name>a divalent metal cation</name>
        <dbReference type="ChEBI" id="CHEBI:60240"/>
    </cofactor>
</comment>
<dbReference type="Pfam" id="PF01977">
    <property type="entry name" value="UbiD"/>
    <property type="match status" value="1"/>
</dbReference>
<evidence type="ECO:0000256" key="1">
    <source>
        <dbReference type="ARBA" id="ARBA00001968"/>
    </source>
</evidence>
<protein>
    <recommendedName>
        <fullName evidence="7">3-octaprenyl-4-hydroxybenzoate carboxy-lyase</fullName>
    </recommendedName>
    <alternativeName>
        <fullName evidence="9">Polyprenyl p-hydroxybenzoate decarboxylase</fullName>
    </alternativeName>
</protein>
<sequence length="617" mass="69768">MSFKDLRQFIEHLEGKELLKRITKPVDPHYEMTEISDRTLRAGGPALLFENPIGYQVPVLTNLFGTPERVAIGMGRQDVSELREVGKLMAYLKEPEPPKGFKDALAKLPVFKQVLNMPTKRLRKAPCQDVIWQGEDVDLDKIPVMSCWQDDVAPLLTWGLTITKGPEKKRQNLGIYRQQKIAKNKIIMRWLAHRGGALDLRDWMEKNPGKPFPISVAFGADPATILGAVTPVPDTLSEYAFAGLLRGERTEVVKSISNDLEVPASAEIVLEGYIDPNEFADEGPYGDHTGYYNEVERHHVFTITHITMRKEPIYHSTYTGRPPDEPAVLGVALNEVFVPILQKQFPEIVDFYLPPEGCSYRMAVVTLKKQYPGHAKRVMMGVWSFLRQFMYTKFVLVCDESVNARSWPEVVQAMNEHMDPVSDTLMIESTPIDSLDFASPVAGLGSKMGLDATIKWPAELELKGNLNRTERVKLESEQDYLSLIKQSFSEVSDFYLPPCESDSSLAIVAMNKQSVGQAPKVMQRICNLLKQYVDIKFIIACDEDVNVRDWHDVIWAITTRMDPARDTQLVSGQSSRAELDATNKVPGEVSREWGIPIKKDPHVVQKIDNMWDELEIL</sequence>
<evidence type="ECO:0000259" key="10">
    <source>
        <dbReference type="Pfam" id="PF01977"/>
    </source>
</evidence>
<organism evidence="13 14">
    <name type="scientific">Vibrio gelatinilyticus</name>
    <dbReference type="NCBI Taxonomy" id="2893468"/>
    <lineage>
        <taxon>Bacteria</taxon>
        <taxon>Pseudomonadati</taxon>
        <taxon>Pseudomonadota</taxon>
        <taxon>Gammaproteobacteria</taxon>
        <taxon>Vibrionales</taxon>
        <taxon>Vibrionaceae</taxon>
        <taxon>Vibrio</taxon>
    </lineage>
</organism>
<dbReference type="AlphaFoldDB" id="A0A9X2AXZ3"/>